<evidence type="ECO:0000256" key="5">
    <source>
        <dbReference type="ARBA" id="ARBA00022691"/>
    </source>
</evidence>
<comment type="catalytic activity">
    <reaction evidence="6">
        <text>a 2'-deoxyadenosine in DNA + S-adenosyl-L-methionine = an N(6)-methyl-2'-deoxyadenosine in DNA + S-adenosyl-L-homocysteine + H(+)</text>
        <dbReference type="Rhea" id="RHEA:15197"/>
        <dbReference type="Rhea" id="RHEA-COMP:12418"/>
        <dbReference type="Rhea" id="RHEA-COMP:12419"/>
        <dbReference type="ChEBI" id="CHEBI:15378"/>
        <dbReference type="ChEBI" id="CHEBI:57856"/>
        <dbReference type="ChEBI" id="CHEBI:59789"/>
        <dbReference type="ChEBI" id="CHEBI:90615"/>
        <dbReference type="ChEBI" id="CHEBI:90616"/>
        <dbReference type="EC" id="2.1.1.72"/>
    </reaction>
</comment>
<evidence type="ECO:0000313" key="7">
    <source>
        <dbReference type="EMBL" id="AOV61615.1"/>
    </source>
</evidence>
<dbReference type="GO" id="GO:0006298">
    <property type="term" value="P:mismatch repair"/>
    <property type="evidence" value="ECO:0007669"/>
    <property type="project" value="TreeGrafter"/>
</dbReference>
<evidence type="ECO:0000313" key="8">
    <source>
        <dbReference type="Proteomes" id="UP000204364"/>
    </source>
</evidence>
<evidence type="ECO:0000256" key="2">
    <source>
        <dbReference type="ARBA" id="ARBA00011900"/>
    </source>
</evidence>
<name>A0A1D8KSG4_9CAUD</name>
<dbReference type="GO" id="GO:0043565">
    <property type="term" value="F:sequence-specific DNA binding"/>
    <property type="evidence" value="ECO:0007669"/>
    <property type="project" value="TreeGrafter"/>
</dbReference>
<keyword evidence="3 7" id="KW-0489">Methyltransferase</keyword>
<accession>A0A1D8KSG4</accession>
<dbReference type="KEGG" id="vg:30310095"/>
<dbReference type="GO" id="GO:0032259">
    <property type="term" value="P:methylation"/>
    <property type="evidence" value="ECO:0007669"/>
    <property type="project" value="UniProtKB-KW"/>
</dbReference>
<dbReference type="InterPro" id="IPR012263">
    <property type="entry name" value="M_m6A_EcoRV"/>
</dbReference>
<proteinExistence type="inferred from homology"/>
<dbReference type="SUPFAM" id="SSF53335">
    <property type="entry name" value="S-adenosyl-L-methionine-dependent methyltransferases"/>
    <property type="match status" value="1"/>
</dbReference>
<dbReference type="GO" id="GO:0009307">
    <property type="term" value="P:DNA restriction-modification system"/>
    <property type="evidence" value="ECO:0007669"/>
    <property type="project" value="InterPro"/>
</dbReference>
<gene>
    <name evidence="7" type="ORF">P090810_142</name>
</gene>
<keyword evidence="5" id="KW-0949">S-adenosyl-L-methionine</keyword>
<dbReference type="GO" id="GO:1904047">
    <property type="term" value="F:S-adenosyl-L-methionine binding"/>
    <property type="evidence" value="ECO:0007669"/>
    <property type="project" value="TreeGrafter"/>
</dbReference>
<dbReference type="GeneID" id="30310095"/>
<protein>
    <recommendedName>
        <fullName evidence="2">site-specific DNA-methyltransferase (adenine-specific)</fullName>
        <ecNumber evidence="2">2.1.1.72</ecNumber>
    </recommendedName>
</protein>
<keyword evidence="8" id="KW-1185">Reference proteome</keyword>
<dbReference type="EMBL" id="KU686210">
    <property type="protein sequence ID" value="AOV61615.1"/>
    <property type="molecule type" value="Genomic_DNA"/>
</dbReference>
<dbReference type="PANTHER" id="PTHR30481">
    <property type="entry name" value="DNA ADENINE METHYLASE"/>
    <property type="match status" value="1"/>
</dbReference>
<dbReference type="Gene3D" id="3.40.50.150">
    <property type="entry name" value="Vaccinia Virus protein VP39"/>
    <property type="match status" value="1"/>
</dbReference>
<dbReference type="PRINTS" id="PR00505">
    <property type="entry name" value="D12N6MTFRASE"/>
</dbReference>
<dbReference type="InterPro" id="IPR029063">
    <property type="entry name" value="SAM-dependent_MTases_sf"/>
</dbReference>
<dbReference type="PROSITE" id="PS00092">
    <property type="entry name" value="N6_MTASE"/>
    <property type="match status" value="1"/>
</dbReference>
<dbReference type="EC" id="2.1.1.72" evidence="2"/>
<dbReference type="InterPro" id="IPR023095">
    <property type="entry name" value="Ade_MeTrfase_dom_2"/>
</dbReference>
<dbReference type="InterPro" id="IPR002052">
    <property type="entry name" value="DNA_methylase_N6_adenine_CS"/>
</dbReference>
<evidence type="ECO:0000256" key="1">
    <source>
        <dbReference type="ARBA" id="ARBA00006594"/>
    </source>
</evidence>
<evidence type="ECO:0000256" key="3">
    <source>
        <dbReference type="ARBA" id="ARBA00022603"/>
    </source>
</evidence>
<dbReference type="PANTHER" id="PTHR30481:SF2">
    <property type="entry name" value="SITE-SPECIFIC DNA-METHYLTRANSFERASE (ADENINE-SPECIFIC)"/>
    <property type="match status" value="1"/>
</dbReference>
<dbReference type="Pfam" id="PF02086">
    <property type="entry name" value="MethyltransfD12"/>
    <property type="match status" value="1"/>
</dbReference>
<dbReference type="GO" id="GO:0009007">
    <property type="term" value="F:site-specific DNA-methyltransferase (adenine-specific) activity"/>
    <property type="evidence" value="ECO:0007669"/>
    <property type="project" value="UniProtKB-EC"/>
</dbReference>
<organism evidence="7 8">
    <name type="scientific">Synechococcus phage S-WAM1</name>
    <dbReference type="NCBI Taxonomy" id="1815521"/>
    <lineage>
        <taxon>Viruses</taxon>
        <taxon>Duplodnaviria</taxon>
        <taxon>Heunggongvirae</taxon>
        <taxon>Uroviricota</taxon>
        <taxon>Caudoviricetes</taxon>
        <taxon>Pantevenvirales</taxon>
        <taxon>Kyanoviridae</taxon>
        <taxon>Sokavirus</taxon>
        <taxon>Sokavirus swam1</taxon>
    </lineage>
</organism>
<reference evidence="7 8" key="1">
    <citation type="journal article" date="2016" name="Virology">
        <title>The genomic content and context of auxiliary metabolic genes in marine cyanomyoviruses.</title>
        <authorList>
            <person name="Crummett L.T."/>
            <person name="Puxty R.J."/>
            <person name="Weihe C."/>
            <person name="Marston M.F."/>
            <person name="Martiny J.B."/>
        </authorList>
    </citation>
    <scope>NUCLEOTIDE SEQUENCE [LARGE SCALE GENOMIC DNA]</scope>
    <source>
        <strain evidence="7">0810PA09</strain>
    </source>
</reference>
<comment type="similarity">
    <text evidence="1">Belongs to the N(4)/N(6)-methyltransferase family.</text>
</comment>
<evidence type="ECO:0000256" key="4">
    <source>
        <dbReference type="ARBA" id="ARBA00022679"/>
    </source>
</evidence>
<sequence length="287" mass="33521">MKLLKTPLRYPGGKSRAAAQLYDWFPSGITEYREPFCGGASMALYFSQLHPEIPVWINDKYFYLYNFWVHLQEDGDRLSDVCYAIKQENHTVDLAKELFKRSKEEIHEADPFRQAVLFWVLNKCSYSGLTENSSFSESASKQNFTLRGATNLKKYQDIIQHWEITNVDYSDPLLDIDPGGDNEGVFIFLDPPYKIGSYLYGTQAELHKNFDHEDFAAACKASHHKWMVTYNVDEDIEQMFESYNQRYFAFTYGMKHRENNRKNELLISNYNVQPPNPLETLLYGETV</sequence>
<keyword evidence="4 7" id="KW-0808">Transferase</keyword>
<evidence type="ECO:0000256" key="6">
    <source>
        <dbReference type="ARBA" id="ARBA00047942"/>
    </source>
</evidence>
<dbReference type="PIRSF" id="PIRSF000398">
    <property type="entry name" value="M_m6A_EcoRV"/>
    <property type="match status" value="1"/>
</dbReference>
<dbReference type="Proteomes" id="UP000204364">
    <property type="component" value="Segment"/>
</dbReference>
<dbReference type="OrthoDB" id="8399at10239"/>
<dbReference type="InterPro" id="IPR012327">
    <property type="entry name" value="MeTrfase_D12"/>
</dbReference>
<dbReference type="RefSeq" id="YP_009325131.1">
    <property type="nucleotide sequence ID" value="NC_031944.1"/>
</dbReference>
<dbReference type="Gene3D" id="1.10.1020.10">
    <property type="entry name" value="Adenine-specific Methyltransferase, Domain 2"/>
    <property type="match status" value="1"/>
</dbReference>